<evidence type="ECO:0000313" key="2">
    <source>
        <dbReference type="EMBL" id="TXL74894.1"/>
    </source>
</evidence>
<dbReference type="Proteomes" id="UP000321638">
    <property type="component" value="Unassembled WGS sequence"/>
</dbReference>
<dbReference type="EMBL" id="VDUZ01000016">
    <property type="protein sequence ID" value="TXL74894.1"/>
    <property type="molecule type" value="Genomic_DNA"/>
</dbReference>
<dbReference type="OrthoDB" id="9796962at2"/>
<protein>
    <submittedName>
        <fullName evidence="2">Copper chaperone PCu(A)C</fullName>
    </submittedName>
</protein>
<accession>A0A5C8PLJ6</accession>
<dbReference type="Pfam" id="PF04314">
    <property type="entry name" value="PCuAC"/>
    <property type="match status" value="1"/>
</dbReference>
<gene>
    <name evidence="2" type="ORF">FHP25_15910</name>
</gene>
<proteinExistence type="predicted"/>
<dbReference type="SUPFAM" id="SSF110087">
    <property type="entry name" value="DR1885-like metal-binding protein"/>
    <property type="match status" value="1"/>
</dbReference>
<keyword evidence="1" id="KW-0732">Signal</keyword>
<organism evidence="2 3">
    <name type="scientific">Vineibacter terrae</name>
    <dbReference type="NCBI Taxonomy" id="2586908"/>
    <lineage>
        <taxon>Bacteria</taxon>
        <taxon>Pseudomonadati</taxon>
        <taxon>Pseudomonadota</taxon>
        <taxon>Alphaproteobacteria</taxon>
        <taxon>Hyphomicrobiales</taxon>
        <taxon>Vineibacter</taxon>
    </lineage>
</organism>
<feature type="chain" id="PRO_5022724175" evidence="1">
    <location>
        <begin position="25"/>
        <end position="161"/>
    </location>
</feature>
<dbReference type="AlphaFoldDB" id="A0A5C8PLJ6"/>
<dbReference type="PANTHER" id="PTHR36302">
    <property type="entry name" value="BLR7088 PROTEIN"/>
    <property type="match status" value="1"/>
</dbReference>
<comment type="caution">
    <text evidence="2">The sequence shown here is derived from an EMBL/GenBank/DDBJ whole genome shotgun (WGS) entry which is preliminary data.</text>
</comment>
<dbReference type="InterPro" id="IPR058248">
    <property type="entry name" value="Lxx211020-like"/>
</dbReference>
<feature type="signal peptide" evidence="1">
    <location>
        <begin position="1"/>
        <end position="24"/>
    </location>
</feature>
<keyword evidence="3" id="KW-1185">Reference proteome</keyword>
<sequence>MSIMSRFRAAGLAALLVVPTVAWAQDVTRGDLKIAKPWARETARMARAGGAFMTIENTGSTPDKLLKASSPAAARTEVHTVIQDGDVMRMREVSALDLAPKSKVELKPGGYHVMLMDLKAPLKAGDRFPMTLTFEKAGEVTVDIVVEKMSGPAPDHDKMKH</sequence>
<evidence type="ECO:0000256" key="1">
    <source>
        <dbReference type="SAM" id="SignalP"/>
    </source>
</evidence>
<name>A0A5C8PLJ6_9HYPH</name>
<dbReference type="Gene3D" id="2.60.40.1890">
    <property type="entry name" value="PCu(A)C copper chaperone"/>
    <property type="match status" value="1"/>
</dbReference>
<reference evidence="2 3" key="1">
    <citation type="submission" date="2019-06" db="EMBL/GenBank/DDBJ databases">
        <title>New taxonomy in bacterial strain CC-CFT640, isolated from vineyard.</title>
        <authorList>
            <person name="Lin S.-Y."/>
            <person name="Tsai C.-F."/>
            <person name="Young C.-C."/>
        </authorList>
    </citation>
    <scope>NUCLEOTIDE SEQUENCE [LARGE SCALE GENOMIC DNA]</scope>
    <source>
        <strain evidence="2 3">CC-CFT640</strain>
    </source>
</reference>
<dbReference type="InterPro" id="IPR036182">
    <property type="entry name" value="PCuAC_sf"/>
</dbReference>
<dbReference type="InterPro" id="IPR007410">
    <property type="entry name" value="LpqE-like"/>
</dbReference>
<evidence type="ECO:0000313" key="3">
    <source>
        <dbReference type="Proteomes" id="UP000321638"/>
    </source>
</evidence>
<dbReference type="PANTHER" id="PTHR36302:SF1">
    <property type="entry name" value="COPPER CHAPERONE PCU(A)C"/>
    <property type="match status" value="1"/>
</dbReference>